<dbReference type="GO" id="GO:0003677">
    <property type="term" value="F:DNA binding"/>
    <property type="evidence" value="ECO:0007669"/>
    <property type="project" value="UniProtKB-UniRule"/>
</dbReference>
<dbReference type="InterPro" id="IPR003593">
    <property type="entry name" value="AAA+_ATPase"/>
</dbReference>
<keyword evidence="3" id="KW-0378">Hydrolase</keyword>
<dbReference type="Gene3D" id="3.40.50.300">
    <property type="entry name" value="P-loop containing nucleotide triphosphate hydrolases"/>
    <property type="match status" value="3"/>
</dbReference>
<dbReference type="InterPro" id="IPR006344">
    <property type="entry name" value="RecD"/>
</dbReference>
<dbReference type="PANTHER" id="PTHR43788">
    <property type="entry name" value="DNA2/NAM7 HELICASE FAMILY MEMBER"/>
    <property type="match status" value="1"/>
</dbReference>
<feature type="domain" description="AAA+ ATPase" evidence="4">
    <location>
        <begin position="31"/>
        <end position="237"/>
    </location>
</feature>
<keyword evidence="3" id="KW-0413">Isomerase</keyword>
<evidence type="ECO:0000313" key="5">
    <source>
        <dbReference type="EMBL" id="PZP43768.1"/>
    </source>
</evidence>
<dbReference type="GO" id="GO:0043139">
    <property type="term" value="F:5'-3' DNA helicase activity"/>
    <property type="evidence" value="ECO:0007669"/>
    <property type="project" value="UniProtKB-UniRule"/>
</dbReference>
<proteinExistence type="inferred from homology"/>
<organism evidence="5 6">
    <name type="scientific">Pseudopedobacter saltans</name>
    <dbReference type="NCBI Taxonomy" id="151895"/>
    <lineage>
        <taxon>Bacteria</taxon>
        <taxon>Pseudomonadati</taxon>
        <taxon>Bacteroidota</taxon>
        <taxon>Sphingobacteriia</taxon>
        <taxon>Sphingobacteriales</taxon>
        <taxon>Sphingobacteriaceae</taxon>
        <taxon>Pseudopedobacter</taxon>
    </lineage>
</organism>
<dbReference type="Pfam" id="PF13538">
    <property type="entry name" value="UvrD_C_2"/>
    <property type="match status" value="1"/>
</dbReference>
<dbReference type="InterPro" id="IPR027785">
    <property type="entry name" value="UvrD-like_helicase_C"/>
</dbReference>
<evidence type="ECO:0000259" key="4">
    <source>
        <dbReference type="SMART" id="SM00382"/>
    </source>
</evidence>
<gene>
    <name evidence="3 5" type="primary">recD</name>
    <name evidence="5" type="ORF">DI598_15385</name>
</gene>
<dbReference type="EC" id="5.6.2.3" evidence="3"/>
<evidence type="ECO:0000313" key="6">
    <source>
        <dbReference type="Proteomes" id="UP000249645"/>
    </source>
</evidence>
<accession>A0A2W5EKM4</accession>
<keyword evidence="3" id="KW-0269">Exonuclease</keyword>
<dbReference type="GO" id="GO:0009338">
    <property type="term" value="C:exodeoxyribonuclease V complex"/>
    <property type="evidence" value="ECO:0007669"/>
    <property type="project" value="InterPro"/>
</dbReference>
<protein>
    <recommendedName>
        <fullName evidence="3">RecBCD enzyme subunit RecD</fullName>
        <ecNumber evidence="3">5.6.2.3</ecNumber>
    </recommendedName>
    <alternativeName>
        <fullName evidence="3">DNA 5'-3' helicase subunit RecD</fullName>
    </alternativeName>
    <alternativeName>
        <fullName evidence="3">Exonuclease V subunit RecD</fullName>
        <shortName evidence="3">ExoV subunit RecD</shortName>
    </alternativeName>
    <alternativeName>
        <fullName evidence="3">Helicase/nuclease RecBCD subunit RecD</fullName>
    </alternativeName>
</protein>
<reference evidence="5 6" key="1">
    <citation type="submission" date="2017-11" db="EMBL/GenBank/DDBJ databases">
        <title>Infants hospitalized years apart are colonized by the same room-sourced microbial strains.</title>
        <authorList>
            <person name="Brooks B."/>
            <person name="Olm M.R."/>
            <person name="Firek B.A."/>
            <person name="Baker R."/>
            <person name="Thomas B.C."/>
            <person name="Morowitz M.J."/>
            <person name="Banfield J.F."/>
        </authorList>
    </citation>
    <scope>NUCLEOTIDE SEQUENCE [LARGE SCALE GENOMIC DNA]</scope>
    <source>
        <strain evidence="5">S2_009_000_R2_76</strain>
    </source>
</reference>
<dbReference type="Pfam" id="PF13245">
    <property type="entry name" value="AAA_19"/>
    <property type="match status" value="1"/>
</dbReference>
<feature type="binding site" evidence="3">
    <location>
        <begin position="39"/>
        <end position="46"/>
    </location>
    <ligand>
        <name>ATP</name>
        <dbReference type="ChEBI" id="CHEBI:30616"/>
    </ligand>
</feature>
<keyword evidence="3" id="KW-0227">DNA damage</keyword>
<name>A0A2W5EKM4_9SPHI</name>
<dbReference type="InterPro" id="IPR027417">
    <property type="entry name" value="P-loop_NTPase"/>
</dbReference>
<dbReference type="SUPFAM" id="SSF52540">
    <property type="entry name" value="P-loop containing nucleoside triphosphate hydrolases"/>
    <property type="match status" value="1"/>
</dbReference>
<comment type="function">
    <text evidence="3">A helicase/nuclease that prepares dsDNA breaks (DSB) for recombinational DNA repair. Binds to DSBs and unwinds DNA via a highly rapid and processive ATP-dependent bidirectional helicase activity. Unwinds dsDNA until it encounters a Chi (crossover hotspot instigator) sequence from the 3' direction. Cuts ssDNA a few nucleotides 3' to the Chi site. The properties and activities of the enzyme are changed at Chi. The Chi-altered holoenzyme produces a long 3'-ssDNA overhang and facilitates RecA-binding to the ssDNA for homologous DNA recombination and repair. Holoenzyme degrades any linearized DNA that is unable to undergo homologous recombination. In the holoenzyme this subunit has ssDNA-dependent ATPase and 5'-3' helicase activity. When added to pre-assembled RecBC greatly stimulates nuclease activity and augments holoenzyme processivity. Negatively regulates the RecA-loading ability of RecBCD.</text>
</comment>
<comment type="caution">
    <text evidence="5">The sequence shown here is derived from an EMBL/GenBank/DDBJ whole genome shotgun (WGS) entry which is preliminary data.</text>
</comment>
<dbReference type="AlphaFoldDB" id="A0A2W5EKM4"/>
<evidence type="ECO:0000256" key="1">
    <source>
        <dbReference type="ARBA" id="ARBA00022741"/>
    </source>
</evidence>
<keyword evidence="3" id="KW-0540">Nuclease</keyword>
<keyword evidence="2 3" id="KW-0067">ATP-binding</keyword>
<keyword evidence="1 3" id="KW-0547">Nucleotide-binding</keyword>
<dbReference type="GO" id="GO:0017116">
    <property type="term" value="F:single-stranded DNA helicase activity"/>
    <property type="evidence" value="ECO:0007669"/>
    <property type="project" value="TreeGrafter"/>
</dbReference>
<dbReference type="NCBIfam" id="TIGR01447">
    <property type="entry name" value="recD"/>
    <property type="match status" value="1"/>
</dbReference>
<comment type="subunit">
    <text evidence="3">Heterotrimer of RecB, RecC and RecD. All subunits contribute to DNA-binding.</text>
</comment>
<comment type="catalytic activity">
    <reaction evidence="3">
        <text>ATP + H2O = ADP + phosphate + H(+)</text>
        <dbReference type="Rhea" id="RHEA:13065"/>
        <dbReference type="ChEBI" id="CHEBI:15377"/>
        <dbReference type="ChEBI" id="CHEBI:15378"/>
        <dbReference type="ChEBI" id="CHEBI:30616"/>
        <dbReference type="ChEBI" id="CHEBI:43474"/>
        <dbReference type="ChEBI" id="CHEBI:456216"/>
        <dbReference type="EC" id="5.6.2.3"/>
    </reaction>
</comment>
<comment type="similarity">
    <text evidence="3">Belongs to the RecD family.</text>
</comment>
<sequence>MTSLKADFERLFPNEKENNDWQKIAAFFALTNNFTIITGGPGTGKTTTVSKILELCLLLNPNATLALAAPTGKAAARMAESLRNVASGLSETTKQRFSELKPSTIHRLLGTIKDSIYFRHNASNPLPYDIIVIDECSMIDIALFSKLLNAVTQNTKLILLGDKDQLSSVEVGSLFGDLCKTVNSLDQFSEEKIALVRLFFPEQKLVASKENAFLQDNIIELTESRRFDSQKGIGRFANAVIHHIPETLDAMMETQADSEISFDFLRSEQVWKDFAKKYRAYIDEQDILKALMLLDDQRILCVVREGDQGTRKFNQKIEDYLSASGILTINDSFYENRPIMVMENNYELGLFNGDIGILRRDGDVMKAWFMDSENIETGLKSVLPGLISRIETVFAMTIHKSQGSEFSHVMIVLPDSHQSTQIMTREILYTAITRAKESVLISASATTIRETSERQVKRNSGVAVRL</sequence>
<dbReference type="EMBL" id="QFOI01000354">
    <property type="protein sequence ID" value="PZP43768.1"/>
    <property type="molecule type" value="Genomic_DNA"/>
</dbReference>
<keyword evidence="3" id="KW-0347">Helicase</keyword>
<dbReference type="HAMAP" id="MF_01487">
    <property type="entry name" value="RecD"/>
    <property type="match status" value="1"/>
</dbReference>
<keyword evidence="3" id="KW-0234">DNA repair</keyword>
<dbReference type="GO" id="GO:0016887">
    <property type="term" value="F:ATP hydrolysis activity"/>
    <property type="evidence" value="ECO:0007669"/>
    <property type="project" value="RHEA"/>
</dbReference>
<dbReference type="CDD" id="cd17933">
    <property type="entry name" value="DEXSc_RecD-like"/>
    <property type="match status" value="1"/>
</dbReference>
<dbReference type="InterPro" id="IPR050534">
    <property type="entry name" value="Coronavir_polyprotein_1ab"/>
</dbReference>
<comment type="miscellaneous">
    <text evidence="3">In the RecBCD complex, RecB has a slow 3'-5' helicase, an exonuclease activity and loads RecA onto ssDNA, RecD has a fast 5'-3' helicase activity, while RecC stimulates the ATPase and processivity of the RecB helicase and contributes to recognition of the Chi site.</text>
</comment>
<dbReference type="CDD" id="cd18809">
    <property type="entry name" value="SF1_C_RecD"/>
    <property type="match status" value="1"/>
</dbReference>
<evidence type="ECO:0000256" key="3">
    <source>
        <dbReference type="HAMAP-Rule" id="MF_01487"/>
    </source>
</evidence>
<dbReference type="PANTHER" id="PTHR43788:SF6">
    <property type="entry name" value="DNA HELICASE B"/>
    <property type="match status" value="1"/>
</dbReference>
<dbReference type="GO" id="GO:0000724">
    <property type="term" value="P:double-strand break repair via homologous recombination"/>
    <property type="evidence" value="ECO:0007669"/>
    <property type="project" value="UniProtKB-UniRule"/>
</dbReference>
<dbReference type="GO" id="GO:0005524">
    <property type="term" value="F:ATP binding"/>
    <property type="evidence" value="ECO:0007669"/>
    <property type="project" value="UniProtKB-UniRule"/>
</dbReference>
<dbReference type="SMART" id="SM00382">
    <property type="entry name" value="AAA"/>
    <property type="match status" value="1"/>
</dbReference>
<dbReference type="GO" id="GO:0008854">
    <property type="term" value="F:exodeoxyribonuclease V activity"/>
    <property type="evidence" value="ECO:0007669"/>
    <property type="project" value="InterPro"/>
</dbReference>
<evidence type="ECO:0000256" key="2">
    <source>
        <dbReference type="ARBA" id="ARBA00022840"/>
    </source>
</evidence>
<dbReference type="Proteomes" id="UP000249645">
    <property type="component" value="Unassembled WGS sequence"/>
</dbReference>
<keyword evidence="3" id="KW-0238">DNA-binding</keyword>